<proteinExistence type="predicted"/>
<protein>
    <submittedName>
        <fullName evidence="2">Uncharacterized protein</fullName>
    </submittedName>
</protein>
<feature type="compositionally biased region" description="Low complexity" evidence="1">
    <location>
        <begin position="23"/>
        <end position="34"/>
    </location>
</feature>
<feature type="region of interest" description="Disordered" evidence="1">
    <location>
        <begin position="1"/>
        <end position="51"/>
    </location>
</feature>
<evidence type="ECO:0000256" key="1">
    <source>
        <dbReference type="SAM" id="MobiDB-lite"/>
    </source>
</evidence>
<reference evidence="2 3" key="1">
    <citation type="submission" date="2019-03" db="EMBL/GenBank/DDBJ databases">
        <title>Genomics of glacier-inhabiting Cryobacterium strains.</title>
        <authorList>
            <person name="Liu Q."/>
            <person name="Xin Y.-H."/>
        </authorList>
    </citation>
    <scope>NUCLEOTIDE SEQUENCE [LARGE SCALE GENOMIC DNA]</scope>
    <source>
        <strain evidence="2 3">HLT2-23</strain>
    </source>
</reference>
<dbReference type="RefSeq" id="WP_134503586.1">
    <property type="nucleotide sequence ID" value="NZ_SOEY01000026.1"/>
</dbReference>
<gene>
    <name evidence="2" type="ORF">E3O06_11780</name>
</gene>
<dbReference type="Proteomes" id="UP000298173">
    <property type="component" value="Unassembled WGS sequence"/>
</dbReference>
<sequence length="117" mass="12516">MREQLVALRPRLGETEHKRDGAAARAEAASAARAEAGERTRGAVSRADDEAVRAQRAVTDLAKIRDQLDQARTAHDSTRAVASSPRERLAAAIVESTRHGRMVNVSVPTHVAIGTAD</sequence>
<evidence type="ECO:0000313" key="2">
    <source>
        <dbReference type="EMBL" id="TFB71519.1"/>
    </source>
</evidence>
<evidence type="ECO:0000313" key="3">
    <source>
        <dbReference type="Proteomes" id="UP000298173"/>
    </source>
</evidence>
<feature type="compositionally biased region" description="Basic and acidic residues" evidence="1">
    <location>
        <begin position="35"/>
        <end position="51"/>
    </location>
</feature>
<feature type="compositionally biased region" description="Basic and acidic residues" evidence="1">
    <location>
        <begin position="11"/>
        <end position="22"/>
    </location>
</feature>
<name>A0A4R8UUH2_9MICO</name>
<dbReference type="AlphaFoldDB" id="A0A4R8UUH2"/>
<organism evidence="2 3">
    <name type="scientific">Cryobacterium glaciale</name>
    <dbReference type="NCBI Taxonomy" id="1259145"/>
    <lineage>
        <taxon>Bacteria</taxon>
        <taxon>Bacillati</taxon>
        <taxon>Actinomycetota</taxon>
        <taxon>Actinomycetes</taxon>
        <taxon>Micrococcales</taxon>
        <taxon>Microbacteriaceae</taxon>
        <taxon>Cryobacterium</taxon>
    </lineage>
</organism>
<dbReference type="EMBL" id="SOEY01000026">
    <property type="protein sequence ID" value="TFB71519.1"/>
    <property type="molecule type" value="Genomic_DNA"/>
</dbReference>
<keyword evidence="3" id="KW-1185">Reference proteome</keyword>
<accession>A0A4R8UUH2</accession>
<comment type="caution">
    <text evidence="2">The sequence shown here is derived from an EMBL/GenBank/DDBJ whole genome shotgun (WGS) entry which is preliminary data.</text>
</comment>
<dbReference type="OrthoDB" id="4243599at2"/>